<feature type="binding site" description="covalent" evidence="8">
    <location>
        <position position="223"/>
    </location>
    <ligand>
        <name>heme c</name>
        <dbReference type="ChEBI" id="CHEBI:61717"/>
        <label>2</label>
    </ligand>
</feature>
<dbReference type="InterPro" id="IPR026259">
    <property type="entry name" value="MauG/Cytc_peroxidase"/>
</dbReference>
<dbReference type="Proteomes" id="UP000275281">
    <property type="component" value="Unassembled WGS sequence"/>
</dbReference>
<keyword evidence="4 10" id="KW-0732">Signal</keyword>
<feature type="binding site" description="covalent" evidence="8">
    <location>
        <position position="72"/>
    </location>
    <ligand>
        <name>heme c</name>
        <dbReference type="ChEBI" id="CHEBI:61717"/>
        <label>1</label>
    </ligand>
</feature>
<evidence type="ECO:0000256" key="7">
    <source>
        <dbReference type="ARBA" id="ARBA00023004"/>
    </source>
</evidence>
<keyword evidence="5" id="KW-0574">Periplasm</keyword>
<feature type="binding site" description="axial binding residue" evidence="9">
    <location>
        <position position="76"/>
    </location>
    <ligand>
        <name>heme c</name>
        <dbReference type="ChEBI" id="CHEBI:61717"/>
        <label>1</label>
    </ligand>
    <ligandPart>
        <name>Fe</name>
        <dbReference type="ChEBI" id="CHEBI:18248"/>
    </ligandPart>
</feature>
<evidence type="ECO:0000256" key="1">
    <source>
        <dbReference type="ARBA" id="ARBA00004418"/>
    </source>
</evidence>
<organism evidence="12 13">
    <name type="scientific">Alteromonas sediminis</name>
    <dbReference type="NCBI Taxonomy" id="2259342"/>
    <lineage>
        <taxon>Bacteria</taxon>
        <taxon>Pseudomonadati</taxon>
        <taxon>Pseudomonadota</taxon>
        <taxon>Gammaproteobacteria</taxon>
        <taxon>Alteromonadales</taxon>
        <taxon>Alteromonadaceae</taxon>
        <taxon>Alteromonas/Salinimonas group</taxon>
        <taxon>Alteromonas</taxon>
    </lineage>
</organism>
<reference evidence="12 13" key="1">
    <citation type="submission" date="2018-11" db="EMBL/GenBank/DDBJ databases">
        <authorList>
            <person name="Ye M.-Q."/>
            <person name="Du Z.-J."/>
        </authorList>
    </citation>
    <scope>NUCLEOTIDE SEQUENCE [LARGE SCALE GENOMIC DNA]</scope>
    <source>
        <strain evidence="12 13">U0105</strain>
    </source>
</reference>
<feature type="binding site" description="covalent" evidence="8">
    <location>
        <position position="226"/>
    </location>
    <ligand>
        <name>heme c</name>
        <dbReference type="ChEBI" id="CHEBI:61717"/>
        <label>2</label>
    </ligand>
</feature>
<dbReference type="OrthoDB" id="9805202at2"/>
<keyword evidence="6" id="KW-0560">Oxidoreductase</keyword>
<evidence type="ECO:0000256" key="5">
    <source>
        <dbReference type="ARBA" id="ARBA00022764"/>
    </source>
</evidence>
<evidence type="ECO:0000256" key="3">
    <source>
        <dbReference type="ARBA" id="ARBA00022723"/>
    </source>
</evidence>
<dbReference type="GO" id="GO:0009055">
    <property type="term" value="F:electron transfer activity"/>
    <property type="evidence" value="ECO:0007669"/>
    <property type="project" value="InterPro"/>
</dbReference>
<dbReference type="NCBIfam" id="TIGR04039">
    <property type="entry name" value="MXAN_0977_Heme2"/>
    <property type="match status" value="1"/>
</dbReference>
<dbReference type="PANTHER" id="PTHR30600:SF14">
    <property type="entry name" value="CYTOCHROME C PEROXIDASE"/>
    <property type="match status" value="1"/>
</dbReference>
<feature type="domain" description="Cytochrome c" evidence="11">
    <location>
        <begin position="207"/>
        <end position="344"/>
    </location>
</feature>
<gene>
    <name evidence="12" type="ORF">DRW07_02230</name>
</gene>
<dbReference type="SUPFAM" id="SSF46626">
    <property type="entry name" value="Cytochrome c"/>
    <property type="match status" value="2"/>
</dbReference>
<feature type="signal peptide" evidence="10">
    <location>
        <begin position="1"/>
        <end position="21"/>
    </location>
</feature>
<name>A0A3N5Y5D4_9ALTE</name>
<evidence type="ECO:0000256" key="4">
    <source>
        <dbReference type="ARBA" id="ARBA00022729"/>
    </source>
</evidence>
<dbReference type="InterPro" id="IPR023929">
    <property type="entry name" value="MbnH-like"/>
</dbReference>
<dbReference type="GO" id="GO:0004130">
    <property type="term" value="F:cytochrome-c peroxidase activity"/>
    <property type="evidence" value="ECO:0007669"/>
    <property type="project" value="TreeGrafter"/>
</dbReference>
<dbReference type="PROSITE" id="PS51007">
    <property type="entry name" value="CYTC"/>
    <property type="match status" value="1"/>
</dbReference>
<keyword evidence="3 9" id="KW-0479">Metal-binding</keyword>
<dbReference type="RefSeq" id="WP_124026248.1">
    <property type="nucleotide sequence ID" value="NZ_JBHRSN010000005.1"/>
</dbReference>
<dbReference type="Gene3D" id="1.10.760.10">
    <property type="entry name" value="Cytochrome c-like domain"/>
    <property type="match status" value="2"/>
</dbReference>
<dbReference type="PANTHER" id="PTHR30600">
    <property type="entry name" value="CYTOCHROME C PEROXIDASE-RELATED"/>
    <property type="match status" value="1"/>
</dbReference>
<proteinExistence type="predicted"/>
<keyword evidence="7 9" id="KW-0408">Iron</keyword>
<evidence type="ECO:0000256" key="9">
    <source>
        <dbReference type="PIRSR" id="PIRSR000294-2"/>
    </source>
</evidence>
<feature type="binding site" description="covalent" evidence="8">
    <location>
        <position position="75"/>
    </location>
    <ligand>
        <name>heme c</name>
        <dbReference type="ChEBI" id="CHEBI:61717"/>
        <label>1</label>
    </ligand>
</feature>
<dbReference type="Pfam" id="PF03150">
    <property type="entry name" value="CCP_MauG"/>
    <property type="match status" value="1"/>
</dbReference>
<dbReference type="AlphaFoldDB" id="A0A3N5Y5D4"/>
<dbReference type="InterPro" id="IPR036909">
    <property type="entry name" value="Cyt_c-like_dom_sf"/>
</dbReference>
<dbReference type="InterPro" id="IPR004852">
    <property type="entry name" value="Di-haem_cyt_c_peroxidsae"/>
</dbReference>
<evidence type="ECO:0000256" key="2">
    <source>
        <dbReference type="ARBA" id="ARBA00022617"/>
    </source>
</evidence>
<dbReference type="GO" id="GO:0042597">
    <property type="term" value="C:periplasmic space"/>
    <property type="evidence" value="ECO:0007669"/>
    <property type="project" value="UniProtKB-SubCell"/>
</dbReference>
<evidence type="ECO:0000259" key="11">
    <source>
        <dbReference type="PROSITE" id="PS51007"/>
    </source>
</evidence>
<evidence type="ECO:0000313" key="12">
    <source>
        <dbReference type="EMBL" id="RPJ68246.1"/>
    </source>
</evidence>
<evidence type="ECO:0000256" key="10">
    <source>
        <dbReference type="SAM" id="SignalP"/>
    </source>
</evidence>
<evidence type="ECO:0000256" key="6">
    <source>
        <dbReference type="ARBA" id="ARBA00023002"/>
    </source>
</evidence>
<accession>A0A3N5Y5D4</accession>
<comment type="cofactor">
    <cofactor evidence="8">
        <name>heme</name>
        <dbReference type="ChEBI" id="CHEBI:30413"/>
    </cofactor>
    <text evidence="8">Binds 2 heme groups.</text>
</comment>
<feature type="binding site" description="axial binding residue" evidence="9">
    <location>
        <position position="227"/>
    </location>
    <ligand>
        <name>heme c</name>
        <dbReference type="ChEBI" id="CHEBI:61717"/>
        <label>2</label>
    </ligand>
    <ligandPart>
        <name>Fe</name>
        <dbReference type="ChEBI" id="CHEBI:18248"/>
    </ligandPart>
</feature>
<dbReference type="GO" id="GO:0020037">
    <property type="term" value="F:heme binding"/>
    <property type="evidence" value="ECO:0007669"/>
    <property type="project" value="InterPro"/>
</dbReference>
<dbReference type="EMBL" id="RPOK01000001">
    <property type="protein sequence ID" value="RPJ68246.1"/>
    <property type="molecule type" value="Genomic_DNA"/>
</dbReference>
<dbReference type="PIRSF" id="PIRSF000294">
    <property type="entry name" value="Cytochrome-c_peroxidase"/>
    <property type="match status" value="1"/>
</dbReference>
<comment type="subcellular location">
    <subcellularLocation>
        <location evidence="1">Periplasm</location>
    </subcellularLocation>
</comment>
<keyword evidence="13" id="KW-1185">Reference proteome</keyword>
<evidence type="ECO:0000256" key="8">
    <source>
        <dbReference type="PIRSR" id="PIRSR000294-1"/>
    </source>
</evidence>
<dbReference type="InterPro" id="IPR009056">
    <property type="entry name" value="Cyt_c-like_dom"/>
</dbReference>
<comment type="PTM">
    <text evidence="8">Binds 2 heme groups per subunit.</text>
</comment>
<evidence type="ECO:0000313" key="13">
    <source>
        <dbReference type="Proteomes" id="UP000275281"/>
    </source>
</evidence>
<feature type="chain" id="PRO_5018059589" evidence="10">
    <location>
        <begin position="22"/>
        <end position="362"/>
    </location>
</feature>
<dbReference type="PROSITE" id="PS51257">
    <property type="entry name" value="PROKAR_LIPOPROTEIN"/>
    <property type="match status" value="1"/>
</dbReference>
<comment type="caution">
    <text evidence="12">The sequence shown here is derived from an EMBL/GenBank/DDBJ whole genome shotgun (WGS) entry which is preliminary data.</text>
</comment>
<dbReference type="GO" id="GO:0046872">
    <property type="term" value="F:metal ion binding"/>
    <property type="evidence" value="ECO:0007669"/>
    <property type="project" value="UniProtKB-KW"/>
</dbReference>
<protein>
    <submittedName>
        <fullName evidence="12">Di-heme enzyme</fullName>
    </submittedName>
</protein>
<keyword evidence="2 8" id="KW-0349">Heme</keyword>
<sequence length="362" mass="39848">MVKSIKYCFLGVLLAAIVACSGQDTTPYQWNLPDSIPPPPLPEQAVMTQASVELGRHLFYDTGLSGNGTLACASCHMQGLAFADNRAKSVGAEGEVLKRNALALVNVAYHSTLTWAHNGITQPEQQILLPLFNEHPVEMGVTGNEAVILERLRSAQYQRLFEHAFGNPEPTWQNIVLALSSFVRTLVSFRSPFDAYAYGGDDDALSEQALAGLNLFFSERLECFHCHGGINFTQSSRHTSQAVLIKPFHHTGFFTGQGDTGLYDVTRDPNDLGRFRAPTLRNIAVTAPYMHDGSLQTLEQVIEFYENGGRGEGKYDPRKSPFITGFALNDEERQALLAFLHSLTDDQFLSNPAHSAPFAVPE</sequence>
<dbReference type="InterPro" id="IPR051395">
    <property type="entry name" value="Cytochrome_c_Peroxidase/MauG"/>
</dbReference>